<protein>
    <recommendedName>
        <fullName evidence="5">Paraquat-inducible protein A</fullName>
    </recommendedName>
</protein>
<dbReference type="InterPro" id="IPR007498">
    <property type="entry name" value="PqiA-like"/>
</dbReference>
<feature type="transmembrane region" description="Helical" evidence="2">
    <location>
        <begin position="149"/>
        <end position="169"/>
    </location>
</feature>
<proteinExistence type="predicted"/>
<evidence type="ECO:0000313" key="3">
    <source>
        <dbReference type="EMBL" id="TGY94560.1"/>
    </source>
</evidence>
<dbReference type="Pfam" id="PF04403">
    <property type="entry name" value="PqiA"/>
    <property type="match status" value="1"/>
</dbReference>
<dbReference type="EMBL" id="SRXV01000001">
    <property type="protein sequence ID" value="TGY94560.1"/>
    <property type="molecule type" value="Genomic_DNA"/>
</dbReference>
<feature type="transmembrane region" description="Helical" evidence="2">
    <location>
        <begin position="83"/>
        <end position="105"/>
    </location>
</feature>
<evidence type="ECO:0000256" key="2">
    <source>
        <dbReference type="SAM" id="Phobius"/>
    </source>
</evidence>
<keyword evidence="2" id="KW-0812">Transmembrane</keyword>
<name>A0A4S2HER1_9PROT</name>
<accession>A0A4S2HER1</accession>
<dbReference type="Proteomes" id="UP000305451">
    <property type="component" value="Unassembled WGS sequence"/>
</dbReference>
<feature type="transmembrane region" description="Helical" evidence="2">
    <location>
        <begin position="32"/>
        <end position="53"/>
    </location>
</feature>
<feature type="transmembrane region" description="Helical" evidence="2">
    <location>
        <begin position="126"/>
        <end position="143"/>
    </location>
</feature>
<organism evidence="3 4">
    <name type="scientific">Marinicauda pacifica</name>
    <dbReference type="NCBI Taxonomy" id="1133559"/>
    <lineage>
        <taxon>Bacteria</taxon>
        <taxon>Pseudomonadati</taxon>
        <taxon>Pseudomonadota</taxon>
        <taxon>Alphaproteobacteria</taxon>
        <taxon>Maricaulales</taxon>
        <taxon>Maricaulaceae</taxon>
        <taxon>Marinicauda</taxon>
    </lineage>
</organism>
<keyword evidence="4" id="KW-1185">Reference proteome</keyword>
<evidence type="ECO:0000313" key="4">
    <source>
        <dbReference type="Proteomes" id="UP000305451"/>
    </source>
</evidence>
<reference evidence="3 4" key="1">
    <citation type="journal article" date="2013" name="Int. J. Syst. Evol. Microbiol.">
        <title>Marinicauda pacifica gen. nov., sp. nov., a prosthecate alphaproteobacterium of the family Hyphomonadaceae isolated from deep seawater.</title>
        <authorList>
            <person name="Zhang X.Y."/>
            <person name="Li G.W."/>
            <person name="Wang C.S."/>
            <person name="Zhang Y.J."/>
            <person name="Xu X.W."/>
            <person name="Li H."/>
            <person name="Liu A."/>
            <person name="Liu C."/>
            <person name="Xie B.B."/>
            <person name="Qin Q.L."/>
            <person name="Xu Z."/>
            <person name="Chen X.L."/>
            <person name="Zhou B.C."/>
            <person name="Zhang Y.Z."/>
        </authorList>
    </citation>
    <scope>NUCLEOTIDE SEQUENCE [LARGE SCALE GENOMIC DNA]</scope>
    <source>
        <strain evidence="3 4">P-1 km-3</strain>
    </source>
</reference>
<comment type="caution">
    <text evidence="3">The sequence shown here is derived from an EMBL/GenBank/DDBJ whole genome shotgun (WGS) entry which is preliminary data.</text>
</comment>
<keyword evidence="2" id="KW-0472">Membrane</keyword>
<feature type="region of interest" description="Disordered" evidence="1">
    <location>
        <begin position="1"/>
        <end position="22"/>
    </location>
</feature>
<evidence type="ECO:0000256" key="1">
    <source>
        <dbReference type="SAM" id="MobiDB-lite"/>
    </source>
</evidence>
<dbReference type="AlphaFoldDB" id="A0A4S2HER1"/>
<sequence length="192" mass="20414">MGEDRAAGLGHNRSMTRSLASPSPDLHGAGGALGRAFLFLGIMLLPLGLTLPLMETARLVVLRATYSVLETIQVLWATEEFALALILGVFCVAIPVAKACLLTWLHLSSRAFGRRALRLVDILGKWSLSEVLIVAAMIVLWSSDGFSSAASLPGLWIFAASTVLLMLAAGQITRDARRHLGAEAPPASREGV</sequence>
<feature type="transmembrane region" description="Helical" evidence="2">
    <location>
        <begin position="60"/>
        <end position="77"/>
    </location>
</feature>
<gene>
    <name evidence="3" type="ORF">E5162_04610</name>
</gene>
<keyword evidence="2" id="KW-1133">Transmembrane helix</keyword>
<evidence type="ECO:0008006" key="5">
    <source>
        <dbReference type="Google" id="ProtNLM"/>
    </source>
</evidence>